<dbReference type="CDD" id="cd04182">
    <property type="entry name" value="GT_2_like_f"/>
    <property type="match status" value="1"/>
</dbReference>
<dbReference type="EMBL" id="MPKY01000001">
    <property type="protein sequence ID" value="OJT00771.1"/>
    <property type="molecule type" value="Genomic_DNA"/>
</dbReference>
<dbReference type="SUPFAM" id="SSF53448">
    <property type="entry name" value="Nucleotide-diphospho-sugar transferases"/>
    <property type="match status" value="1"/>
</dbReference>
<evidence type="ECO:0000313" key="3">
    <source>
        <dbReference type="EMBL" id="OJT00771.1"/>
    </source>
</evidence>
<dbReference type="PANTHER" id="PTHR43777:SF1">
    <property type="entry name" value="MOLYBDENUM COFACTOR CYTIDYLYLTRANSFERASE"/>
    <property type="match status" value="1"/>
</dbReference>
<organism evidence="3 4">
    <name type="scientific">Marinobacter nauticus</name>
    <name type="common">Marinobacter hydrocarbonoclasticus</name>
    <name type="synonym">Marinobacter aquaeolei</name>
    <dbReference type="NCBI Taxonomy" id="2743"/>
    <lineage>
        <taxon>Bacteria</taxon>
        <taxon>Pseudomonadati</taxon>
        <taxon>Pseudomonadota</taxon>
        <taxon>Gammaproteobacteria</taxon>
        <taxon>Pseudomonadales</taxon>
        <taxon>Marinobacteraceae</taxon>
        <taxon>Marinobacter</taxon>
    </lineage>
</organism>
<dbReference type="Proteomes" id="UP000183986">
    <property type="component" value="Unassembled WGS sequence"/>
</dbReference>
<gene>
    <name evidence="3" type="ORF">BEE62_12235</name>
</gene>
<dbReference type="Pfam" id="PF12804">
    <property type="entry name" value="NTP_transf_3"/>
    <property type="match status" value="1"/>
</dbReference>
<accession>A0A1M2UZM1</accession>
<dbReference type="GO" id="GO:0016779">
    <property type="term" value="F:nucleotidyltransferase activity"/>
    <property type="evidence" value="ECO:0007669"/>
    <property type="project" value="UniProtKB-ARBA"/>
</dbReference>
<dbReference type="InterPro" id="IPR029044">
    <property type="entry name" value="Nucleotide-diphossugar_trans"/>
</dbReference>
<keyword evidence="4" id="KW-1185">Reference proteome</keyword>
<dbReference type="AlphaFoldDB" id="A0A1M2UZM1"/>
<comment type="caution">
    <text evidence="3">The sequence shown here is derived from an EMBL/GenBank/DDBJ whole genome shotgun (WGS) entry which is preliminary data.</text>
</comment>
<protein>
    <recommendedName>
        <fullName evidence="2">MobA-like NTP transferase domain-containing protein</fullName>
    </recommendedName>
</protein>
<feature type="domain" description="MobA-like NTP transferase" evidence="2">
    <location>
        <begin position="1"/>
        <end position="149"/>
    </location>
</feature>
<dbReference type="RefSeq" id="WP_082780543.1">
    <property type="nucleotide sequence ID" value="NZ_MPKY01000001.1"/>
</dbReference>
<keyword evidence="1" id="KW-0460">Magnesium</keyword>
<dbReference type="PANTHER" id="PTHR43777">
    <property type="entry name" value="MOLYBDENUM COFACTOR CYTIDYLYLTRANSFERASE"/>
    <property type="match status" value="1"/>
</dbReference>
<dbReference type="InterPro" id="IPR025877">
    <property type="entry name" value="MobA-like_NTP_Trfase"/>
</dbReference>
<proteinExistence type="predicted"/>
<dbReference type="Gene3D" id="3.90.550.10">
    <property type="entry name" value="Spore Coat Polysaccharide Biosynthesis Protein SpsA, Chain A"/>
    <property type="match status" value="1"/>
</dbReference>
<evidence type="ECO:0000256" key="1">
    <source>
        <dbReference type="ARBA" id="ARBA00022842"/>
    </source>
</evidence>
<evidence type="ECO:0000313" key="4">
    <source>
        <dbReference type="Proteomes" id="UP000183986"/>
    </source>
</evidence>
<evidence type="ECO:0000259" key="2">
    <source>
        <dbReference type="Pfam" id="PF12804"/>
    </source>
</evidence>
<reference evidence="3" key="1">
    <citation type="submission" date="2016-11" db="EMBL/GenBank/DDBJ databases">
        <title>Draft Genome Sequence of Marinobacter hydrocarbonoclasticus strain STW2, a polyaromatic aromatic hydrocarbon degrading and denitrifying bacterium from rhizosphere of Seagrass Enhalus acodoides.</title>
        <authorList>
            <person name="Ling J."/>
            <person name="Dong J."/>
        </authorList>
    </citation>
    <scope>NUCLEOTIDE SEQUENCE [LARGE SCALE GENOMIC DNA]</scope>
    <source>
        <strain evidence="3">STW2</strain>
    </source>
</reference>
<sequence>MGCTKQLLMLPGGESLLSRAVGQARLLSRQVRVVAGCGYPLVRYRCALQPGAWIYHPDWSQGLAGSLAAGIHQLGRQALGVFVVLADQPLLAPEGLKQLAAQARAEPERPWGASYGDRVGVPAWIPRSLWPQVVALTGDAGAGRVLNRSGAGAIDIAGVQPDVDTPESWQEVRRLLAEQT</sequence>
<dbReference type="OrthoDB" id="285216at2"/>
<name>A0A1M2UZM1_MARNT</name>